<dbReference type="InterPro" id="IPR011010">
    <property type="entry name" value="DNA_brk_join_enz"/>
</dbReference>
<evidence type="ECO:0000259" key="6">
    <source>
        <dbReference type="PROSITE" id="PS51900"/>
    </source>
</evidence>
<dbReference type="GO" id="GO:0006310">
    <property type="term" value="P:DNA recombination"/>
    <property type="evidence" value="ECO:0007669"/>
    <property type="project" value="UniProtKB-KW"/>
</dbReference>
<dbReference type="PANTHER" id="PTHR34605:SF4">
    <property type="entry name" value="DNA ADENINE METHYLTRANSFERASE"/>
    <property type="match status" value="1"/>
</dbReference>
<dbReference type="Proteomes" id="UP000254919">
    <property type="component" value="Unassembled WGS sequence"/>
</dbReference>
<keyword evidence="3" id="KW-0233">DNA recombination</keyword>
<feature type="domain" description="Tyr recombinase" evidence="5">
    <location>
        <begin position="118"/>
        <end position="319"/>
    </location>
</feature>
<dbReference type="PROSITE" id="PS51900">
    <property type="entry name" value="CB"/>
    <property type="match status" value="1"/>
</dbReference>
<dbReference type="AlphaFoldDB" id="A0A379PP57"/>
<sequence>MGEIQTETPQLPAREAAEAAEYARASLAPATLRAYRADWEDFGFWCRQRGLPSLPAAAETVGAYLASLGPTHSRSTLRRRLAAIGQAHRLARQPWTPGDPAIRNTLHGILRRHGRPARQAAALTTAEVKRLVAVCGTDPAGLRDRALLLLGFAAALRRAELVAIVREDLVFTTEGLELLIRRSKTDTVGAGHRLGIPRGEKPDTCPVRAMDAWLRVSHCEYGPVFRRVDPWGGFATSALHPDAVRQILRKRAAAAMLTLPAGDRLSPHGLRAGFVTTAYKAGVPDEAIMAHTRHKDLRTMRGYVRRAVLVSESPAKKLGL</sequence>
<dbReference type="InterPro" id="IPR002104">
    <property type="entry name" value="Integrase_catalytic"/>
</dbReference>
<evidence type="ECO:0000313" key="8">
    <source>
        <dbReference type="Proteomes" id="UP000254919"/>
    </source>
</evidence>
<evidence type="ECO:0000256" key="2">
    <source>
        <dbReference type="ARBA" id="ARBA00023125"/>
    </source>
</evidence>
<evidence type="ECO:0000256" key="3">
    <source>
        <dbReference type="ARBA" id="ARBA00023172"/>
    </source>
</evidence>
<protein>
    <submittedName>
        <fullName evidence="7">Tyrosine recombinase XerD</fullName>
    </submittedName>
</protein>
<dbReference type="Gene3D" id="1.10.150.130">
    <property type="match status" value="1"/>
</dbReference>
<dbReference type="PANTHER" id="PTHR34605">
    <property type="entry name" value="PHAGE_INTEGRASE DOMAIN-CONTAINING PROTEIN"/>
    <property type="match status" value="1"/>
</dbReference>
<dbReference type="InterPro" id="IPR052925">
    <property type="entry name" value="Phage_Integrase-like_Recomb"/>
</dbReference>
<accession>A0A379PP57</accession>
<organism evidence="7 8">
    <name type="scientific">Roseomonas mucosa</name>
    <dbReference type="NCBI Taxonomy" id="207340"/>
    <lineage>
        <taxon>Bacteria</taxon>
        <taxon>Pseudomonadati</taxon>
        <taxon>Pseudomonadota</taxon>
        <taxon>Alphaproteobacteria</taxon>
        <taxon>Acetobacterales</taxon>
        <taxon>Roseomonadaceae</taxon>
        <taxon>Roseomonas</taxon>
    </lineage>
</organism>
<dbReference type="GO" id="GO:0015074">
    <property type="term" value="P:DNA integration"/>
    <property type="evidence" value="ECO:0007669"/>
    <property type="project" value="UniProtKB-KW"/>
</dbReference>
<dbReference type="InterPro" id="IPR013762">
    <property type="entry name" value="Integrase-like_cat_sf"/>
</dbReference>
<evidence type="ECO:0000256" key="4">
    <source>
        <dbReference type="PROSITE-ProRule" id="PRU01248"/>
    </source>
</evidence>
<proteinExistence type="predicted"/>
<evidence type="ECO:0000259" key="5">
    <source>
        <dbReference type="PROSITE" id="PS51898"/>
    </source>
</evidence>
<dbReference type="SUPFAM" id="SSF56349">
    <property type="entry name" value="DNA breaking-rejoining enzymes"/>
    <property type="match status" value="1"/>
</dbReference>
<feature type="domain" description="Core-binding (CB)" evidence="6">
    <location>
        <begin position="14"/>
        <end position="92"/>
    </location>
</feature>
<keyword evidence="2 4" id="KW-0238">DNA-binding</keyword>
<dbReference type="InterPro" id="IPR010998">
    <property type="entry name" value="Integrase_recombinase_N"/>
</dbReference>
<dbReference type="RefSeq" id="WP_051544339.1">
    <property type="nucleotide sequence ID" value="NZ_CBCSHT010000076.1"/>
</dbReference>
<dbReference type="Gene3D" id="1.10.443.10">
    <property type="entry name" value="Intergrase catalytic core"/>
    <property type="match status" value="1"/>
</dbReference>
<dbReference type="EMBL" id="UGVN01000003">
    <property type="protein sequence ID" value="SUE95621.1"/>
    <property type="molecule type" value="Genomic_DNA"/>
</dbReference>
<dbReference type="PROSITE" id="PS51898">
    <property type="entry name" value="TYR_RECOMBINASE"/>
    <property type="match status" value="1"/>
</dbReference>
<reference evidence="7 8" key="1">
    <citation type="submission" date="2018-06" db="EMBL/GenBank/DDBJ databases">
        <authorList>
            <consortium name="Pathogen Informatics"/>
            <person name="Doyle S."/>
        </authorList>
    </citation>
    <scope>NUCLEOTIDE SEQUENCE [LARGE SCALE GENOMIC DNA]</scope>
    <source>
        <strain evidence="7 8">NCTC13291</strain>
    </source>
</reference>
<dbReference type="GO" id="GO:0003677">
    <property type="term" value="F:DNA binding"/>
    <property type="evidence" value="ECO:0007669"/>
    <property type="project" value="UniProtKB-UniRule"/>
</dbReference>
<dbReference type="SUPFAM" id="SSF47823">
    <property type="entry name" value="lambda integrase-like, N-terminal domain"/>
    <property type="match status" value="1"/>
</dbReference>
<evidence type="ECO:0000313" key="7">
    <source>
        <dbReference type="EMBL" id="SUE95621.1"/>
    </source>
</evidence>
<dbReference type="InterPro" id="IPR044068">
    <property type="entry name" value="CB"/>
</dbReference>
<name>A0A379PP57_9PROT</name>
<keyword evidence="1" id="KW-0229">DNA integration</keyword>
<dbReference type="Pfam" id="PF00589">
    <property type="entry name" value="Phage_integrase"/>
    <property type="match status" value="1"/>
</dbReference>
<gene>
    <name evidence="7" type="primary">xerD_6</name>
    <name evidence="7" type="ORF">NCTC13291_04509</name>
</gene>
<evidence type="ECO:0000256" key="1">
    <source>
        <dbReference type="ARBA" id="ARBA00022908"/>
    </source>
</evidence>